<dbReference type="RefSeq" id="WP_280520373.1">
    <property type="nucleotide sequence ID" value="NZ_BOSL01000005.1"/>
</dbReference>
<evidence type="ECO:0000313" key="2">
    <source>
        <dbReference type="EMBL" id="GIP52934.1"/>
    </source>
</evidence>
<sequence>MKALVAKLNTKQKVQNVLLEVGADSLMIVIGISVAHIIKTMMF</sequence>
<name>A0ABQ4MAA9_9BACL</name>
<organism evidence="2 3">
    <name type="scientific">Paenibacillus vini</name>
    <dbReference type="NCBI Taxonomy" id="1476024"/>
    <lineage>
        <taxon>Bacteria</taxon>
        <taxon>Bacillati</taxon>
        <taxon>Bacillota</taxon>
        <taxon>Bacilli</taxon>
        <taxon>Bacillales</taxon>
        <taxon>Paenibacillaceae</taxon>
        <taxon>Paenibacillus</taxon>
    </lineage>
</organism>
<keyword evidence="1" id="KW-0812">Transmembrane</keyword>
<evidence type="ECO:0000313" key="3">
    <source>
        <dbReference type="Proteomes" id="UP000679992"/>
    </source>
</evidence>
<comment type="caution">
    <text evidence="2">The sequence shown here is derived from an EMBL/GenBank/DDBJ whole genome shotgun (WGS) entry which is preliminary data.</text>
</comment>
<dbReference type="Proteomes" id="UP000679992">
    <property type="component" value="Unassembled WGS sequence"/>
</dbReference>
<protein>
    <submittedName>
        <fullName evidence="2">Uncharacterized protein</fullName>
    </submittedName>
</protein>
<evidence type="ECO:0000256" key="1">
    <source>
        <dbReference type="SAM" id="Phobius"/>
    </source>
</evidence>
<keyword evidence="3" id="KW-1185">Reference proteome</keyword>
<accession>A0ABQ4MAA9</accession>
<gene>
    <name evidence="2" type="ORF">J42TS3_19690</name>
</gene>
<dbReference type="EMBL" id="BOSL01000005">
    <property type="protein sequence ID" value="GIP52934.1"/>
    <property type="molecule type" value="Genomic_DNA"/>
</dbReference>
<proteinExistence type="predicted"/>
<feature type="transmembrane region" description="Helical" evidence="1">
    <location>
        <begin position="17"/>
        <end position="38"/>
    </location>
</feature>
<keyword evidence="1" id="KW-0472">Membrane</keyword>
<reference evidence="2 3" key="1">
    <citation type="submission" date="2021-03" db="EMBL/GenBank/DDBJ databases">
        <title>Antimicrobial resistance genes in bacteria isolated from Japanese honey, and their potential for conferring macrolide and lincosamide resistance in the American foulbrood pathogen Paenibacillus larvae.</title>
        <authorList>
            <person name="Okamoto M."/>
            <person name="Kumagai M."/>
            <person name="Kanamori H."/>
            <person name="Takamatsu D."/>
        </authorList>
    </citation>
    <scope>NUCLEOTIDE SEQUENCE [LARGE SCALE GENOMIC DNA]</scope>
    <source>
        <strain evidence="2 3">J42TS3</strain>
    </source>
</reference>
<keyword evidence="1" id="KW-1133">Transmembrane helix</keyword>